<proteinExistence type="predicted"/>
<gene>
    <name evidence="2" type="ORF">A2771_04055</name>
</gene>
<dbReference type="EMBL" id="MGGD01000009">
    <property type="protein sequence ID" value="OGM21457.1"/>
    <property type="molecule type" value="Genomic_DNA"/>
</dbReference>
<evidence type="ECO:0000256" key="1">
    <source>
        <dbReference type="SAM" id="Phobius"/>
    </source>
</evidence>
<dbReference type="Proteomes" id="UP000176741">
    <property type="component" value="Unassembled WGS sequence"/>
</dbReference>
<feature type="transmembrane region" description="Helical" evidence="1">
    <location>
        <begin position="26"/>
        <end position="54"/>
    </location>
</feature>
<keyword evidence="1" id="KW-0472">Membrane</keyword>
<organism evidence="2 3">
    <name type="scientific">Candidatus Woesebacteria bacterium RIFCSPHIGHO2_01_FULL_38_26b</name>
    <dbReference type="NCBI Taxonomy" id="1802491"/>
    <lineage>
        <taxon>Bacteria</taxon>
        <taxon>Candidatus Woeseibacteriota</taxon>
    </lineage>
</organism>
<protein>
    <submittedName>
        <fullName evidence="2">Uncharacterized protein</fullName>
    </submittedName>
</protein>
<keyword evidence="1" id="KW-1133">Transmembrane helix</keyword>
<sequence>MNPFGNVAPPSGVNKFAGGTLMGLPLFITVILRTLIVIAGVYTLINIVVAGLNFMSASGDPKRIQDAWAKIWQTVLGLAIVAGAFVIAAIVGLVLFQDATFLLRIKIFGP</sequence>
<accession>A0A1F7Y2A8</accession>
<evidence type="ECO:0000313" key="3">
    <source>
        <dbReference type="Proteomes" id="UP000176741"/>
    </source>
</evidence>
<evidence type="ECO:0000313" key="2">
    <source>
        <dbReference type="EMBL" id="OGM21457.1"/>
    </source>
</evidence>
<feature type="transmembrane region" description="Helical" evidence="1">
    <location>
        <begin position="75"/>
        <end position="96"/>
    </location>
</feature>
<reference evidence="2 3" key="1">
    <citation type="journal article" date="2016" name="Nat. Commun.">
        <title>Thousands of microbial genomes shed light on interconnected biogeochemical processes in an aquifer system.</title>
        <authorList>
            <person name="Anantharaman K."/>
            <person name="Brown C.T."/>
            <person name="Hug L.A."/>
            <person name="Sharon I."/>
            <person name="Castelle C.J."/>
            <person name="Probst A.J."/>
            <person name="Thomas B.C."/>
            <person name="Singh A."/>
            <person name="Wilkins M.J."/>
            <person name="Karaoz U."/>
            <person name="Brodie E.L."/>
            <person name="Williams K.H."/>
            <person name="Hubbard S.S."/>
            <person name="Banfield J.F."/>
        </authorList>
    </citation>
    <scope>NUCLEOTIDE SEQUENCE [LARGE SCALE GENOMIC DNA]</scope>
</reference>
<name>A0A1F7Y2A8_9BACT</name>
<keyword evidence="1" id="KW-0812">Transmembrane</keyword>
<dbReference type="AlphaFoldDB" id="A0A1F7Y2A8"/>
<comment type="caution">
    <text evidence="2">The sequence shown here is derived from an EMBL/GenBank/DDBJ whole genome shotgun (WGS) entry which is preliminary data.</text>
</comment>